<dbReference type="AlphaFoldDB" id="A0A9P6D147"/>
<evidence type="ECO:0000256" key="1">
    <source>
        <dbReference type="SAM" id="MobiDB-lite"/>
    </source>
</evidence>
<evidence type="ECO:0000313" key="2">
    <source>
        <dbReference type="EMBL" id="KAF9487057.1"/>
    </source>
</evidence>
<dbReference type="Proteomes" id="UP000807025">
    <property type="component" value="Unassembled WGS sequence"/>
</dbReference>
<reference evidence="2" key="1">
    <citation type="submission" date="2020-11" db="EMBL/GenBank/DDBJ databases">
        <authorList>
            <consortium name="DOE Joint Genome Institute"/>
            <person name="Ahrendt S."/>
            <person name="Riley R."/>
            <person name="Andreopoulos W."/>
            <person name="Labutti K."/>
            <person name="Pangilinan J."/>
            <person name="Ruiz-Duenas F.J."/>
            <person name="Barrasa J.M."/>
            <person name="Sanchez-Garcia M."/>
            <person name="Camarero S."/>
            <person name="Miyauchi S."/>
            <person name="Serrano A."/>
            <person name="Linde D."/>
            <person name="Babiker R."/>
            <person name="Drula E."/>
            <person name="Ayuso-Fernandez I."/>
            <person name="Pacheco R."/>
            <person name="Padilla G."/>
            <person name="Ferreira P."/>
            <person name="Barriuso J."/>
            <person name="Kellner H."/>
            <person name="Castanera R."/>
            <person name="Alfaro M."/>
            <person name="Ramirez L."/>
            <person name="Pisabarro A.G."/>
            <person name="Kuo A."/>
            <person name="Tritt A."/>
            <person name="Lipzen A."/>
            <person name="He G."/>
            <person name="Yan M."/>
            <person name="Ng V."/>
            <person name="Cullen D."/>
            <person name="Martin F."/>
            <person name="Rosso M.-N."/>
            <person name="Henrissat B."/>
            <person name="Hibbett D."/>
            <person name="Martinez A.T."/>
            <person name="Grigoriev I.V."/>
        </authorList>
    </citation>
    <scope>NUCLEOTIDE SEQUENCE</scope>
    <source>
        <strain evidence="2">ATCC 90797</strain>
    </source>
</reference>
<feature type="region of interest" description="Disordered" evidence="1">
    <location>
        <begin position="46"/>
        <end position="85"/>
    </location>
</feature>
<evidence type="ECO:0000313" key="3">
    <source>
        <dbReference type="Proteomes" id="UP000807025"/>
    </source>
</evidence>
<accession>A0A9P6D147</accession>
<name>A0A9P6D147_PLEER</name>
<gene>
    <name evidence="2" type="ORF">BDN71DRAFT_1437133</name>
</gene>
<proteinExistence type="predicted"/>
<organism evidence="2 3">
    <name type="scientific">Pleurotus eryngii</name>
    <name type="common">Boletus of the steppes</name>
    <dbReference type="NCBI Taxonomy" id="5323"/>
    <lineage>
        <taxon>Eukaryota</taxon>
        <taxon>Fungi</taxon>
        <taxon>Dikarya</taxon>
        <taxon>Basidiomycota</taxon>
        <taxon>Agaricomycotina</taxon>
        <taxon>Agaricomycetes</taxon>
        <taxon>Agaricomycetidae</taxon>
        <taxon>Agaricales</taxon>
        <taxon>Pleurotineae</taxon>
        <taxon>Pleurotaceae</taxon>
        <taxon>Pleurotus</taxon>
    </lineage>
</organism>
<dbReference type="EMBL" id="MU154828">
    <property type="protein sequence ID" value="KAF9487057.1"/>
    <property type="molecule type" value="Genomic_DNA"/>
</dbReference>
<dbReference type="OrthoDB" id="3224221at2759"/>
<comment type="caution">
    <text evidence="2">The sequence shown here is derived from an EMBL/GenBank/DDBJ whole genome shotgun (WGS) entry which is preliminary data.</text>
</comment>
<protein>
    <submittedName>
        <fullName evidence="2">Uncharacterized protein</fullName>
    </submittedName>
</protein>
<keyword evidence="3" id="KW-1185">Reference proteome</keyword>
<sequence length="125" mass="14676">MTWVIPMGVGSVYGWSPMRGNRVELEETLMRTAFFTQLKTLKQELKLSKKSKREQQSNIVQRRRKMRKQTLFTQQHDTAMNDPRLHKHLGLLERLGVDGMFSDESDREDMGPDTSGRMFHIRKPV</sequence>